<protein>
    <submittedName>
        <fullName evidence="1">Uncharacterized protein</fullName>
    </submittedName>
</protein>
<organism evidence="1 2">
    <name type="scientific">Trichomonas vaginalis (strain ATCC PRA-98 / G3)</name>
    <dbReference type="NCBI Taxonomy" id="412133"/>
    <lineage>
        <taxon>Eukaryota</taxon>
        <taxon>Metamonada</taxon>
        <taxon>Parabasalia</taxon>
        <taxon>Trichomonadida</taxon>
        <taxon>Trichomonadidae</taxon>
        <taxon>Trichomonas</taxon>
    </lineage>
</organism>
<reference evidence="1" key="1">
    <citation type="submission" date="2006-10" db="EMBL/GenBank/DDBJ databases">
        <authorList>
            <person name="Amadeo P."/>
            <person name="Zhao Q."/>
            <person name="Wortman J."/>
            <person name="Fraser-Liggett C."/>
            <person name="Carlton J."/>
        </authorList>
    </citation>
    <scope>NUCLEOTIDE SEQUENCE</scope>
    <source>
        <strain evidence="1">G3</strain>
    </source>
</reference>
<name>A2DUL3_TRIV3</name>
<reference evidence="1" key="2">
    <citation type="journal article" date="2007" name="Science">
        <title>Draft genome sequence of the sexually transmitted pathogen Trichomonas vaginalis.</title>
        <authorList>
            <person name="Carlton J.M."/>
            <person name="Hirt R.P."/>
            <person name="Silva J.C."/>
            <person name="Delcher A.L."/>
            <person name="Schatz M."/>
            <person name="Zhao Q."/>
            <person name="Wortman J.R."/>
            <person name="Bidwell S.L."/>
            <person name="Alsmark U.C.M."/>
            <person name="Besteiro S."/>
            <person name="Sicheritz-Ponten T."/>
            <person name="Noel C.J."/>
            <person name="Dacks J.B."/>
            <person name="Foster P.G."/>
            <person name="Simillion C."/>
            <person name="Van de Peer Y."/>
            <person name="Miranda-Saavedra D."/>
            <person name="Barton G.J."/>
            <person name="Westrop G.D."/>
            <person name="Mueller S."/>
            <person name="Dessi D."/>
            <person name="Fiori P.L."/>
            <person name="Ren Q."/>
            <person name="Paulsen I."/>
            <person name="Zhang H."/>
            <person name="Bastida-Corcuera F.D."/>
            <person name="Simoes-Barbosa A."/>
            <person name="Brown M.T."/>
            <person name="Hayes R.D."/>
            <person name="Mukherjee M."/>
            <person name="Okumura C.Y."/>
            <person name="Schneider R."/>
            <person name="Smith A.J."/>
            <person name="Vanacova S."/>
            <person name="Villalvazo M."/>
            <person name="Haas B.J."/>
            <person name="Pertea M."/>
            <person name="Feldblyum T.V."/>
            <person name="Utterback T.R."/>
            <person name="Shu C.L."/>
            <person name="Osoegawa K."/>
            <person name="de Jong P.J."/>
            <person name="Hrdy I."/>
            <person name="Horvathova L."/>
            <person name="Zubacova Z."/>
            <person name="Dolezal P."/>
            <person name="Malik S.B."/>
            <person name="Logsdon J.M. Jr."/>
            <person name="Henze K."/>
            <person name="Gupta A."/>
            <person name="Wang C.C."/>
            <person name="Dunne R.L."/>
            <person name="Upcroft J.A."/>
            <person name="Upcroft P."/>
            <person name="White O."/>
            <person name="Salzberg S.L."/>
            <person name="Tang P."/>
            <person name="Chiu C.-H."/>
            <person name="Lee Y.-S."/>
            <person name="Embley T.M."/>
            <person name="Coombs G.H."/>
            <person name="Mottram J.C."/>
            <person name="Tachezy J."/>
            <person name="Fraser-Liggett C.M."/>
            <person name="Johnson P.J."/>
        </authorList>
    </citation>
    <scope>NUCLEOTIDE SEQUENCE [LARGE SCALE GENOMIC DNA]</scope>
    <source>
        <strain evidence="1">G3</strain>
    </source>
</reference>
<evidence type="ECO:0000313" key="2">
    <source>
        <dbReference type="Proteomes" id="UP000001542"/>
    </source>
</evidence>
<dbReference type="InParanoid" id="A2DUL3"/>
<evidence type="ECO:0000313" key="1">
    <source>
        <dbReference type="EMBL" id="EAY15904.1"/>
    </source>
</evidence>
<gene>
    <name evidence="1" type="ORF">TVAG_165320</name>
</gene>
<dbReference type="VEuPathDB" id="TrichDB:TVAGG3_0662940"/>
<dbReference type="KEGG" id="tva:4773911"/>
<dbReference type="EMBL" id="DS113249">
    <property type="protein sequence ID" value="EAY15904.1"/>
    <property type="molecule type" value="Genomic_DNA"/>
</dbReference>
<sequence length="273" mass="32168">MKIIFTYPKKKRKILEIQPTTTHDEAEAMLRKEFQLERLTGKAKFVHRGQFLFEIEPFIGLKEFSEVIFYLVKPHISHREHDHDFPFFDLFGHHNEDYEEDYDENQYTEDEEDEASDNNFYSEERVTEFLDNGDIERIAQNFVNQVHLNDVISQENSIYNRIDEIAVASNVISSNPSNFVPLLHTHLINTGVSEHSDEHIFDQICAIMDVDNEFNEFEDEDFALVDTLTARQRSAVNTLLQQRIDLRQAVEILRRNNFDTERALQEIAPIEID</sequence>
<accession>A2DUL3</accession>
<dbReference type="VEuPathDB" id="TrichDB:TVAG_165320"/>
<proteinExistence type="predicted"/>
<dbReference type="AlphaFoldDB" id="A2DUL3"/>
<dbReference type="SMR" id="A2DUL3"/>
<keyword evidence="2" id="KW-1185">Reference proteome</keyword>
<dbReference type="RefSeq" id="XP_001328127.1">
    <property type="nucleotide sequence ID" value="XM_001328092.1"/>
</dbReference>
<dbReference type="Proteomes" id="UP000001542">
    <property type="component" value="Unassembled WGS sequence"/>
</dbReference>